<comment type="catalytic activity">
    <reaction evidence="7">
        <text>a 2'-deoxycytidine in DNA + S-adenosyl-L-methionine = a 5-methyl-2'-deoxycytidine in DNA + S-adenosyl-L-homocysteine + H(+)</text>
        <dbReference type="Rhea" id="RHEA:13681"/>
        <dbReference type="Rhea" id="RHEA-COMP:11369"/>
        <dbReference type="Rhea" id="RHEA-COMP:11370"/>
        <dbReference type="ChEBI" id="CHEBI:15378"/>
        <dbReference type="ChEBI" id="CHEBI:57856"/>
        <dbReference type="ChEBI" id="CHEBI:59789"/>
        <dbReference type="ChEBI" id="CHEBI:85452"/>
        <dbReference type="ChEBI" id="CHEBI:85454"/>
        <dbReference type="EC" id="2.1.1.37"/>
    </reaction>
</comment>
<dbReference type="PROSITE" id="PS00094">
    <property type="entry name" value="C5_MTASE_1"/>
    <property type="match status" value="1"/>
</dbReference>
<keyword evidence="3 5" id="KW-0949">S-adenosyl-L-methionine</keyword>
<dbReference type="InterPro" id="IPR050750">
    <property type="entry name" value="C5-MTase"/>
</dbReference>
<comment type="caution">
    <text evidence="8">The sequence shown here is derived from an EMBL/GenBank/DDBJ whole genome shotgun (WGS) entry which is preliminary data.</text>
</comment>
<evidence type="ECO:0000313" key="9">
    <source>
        <dbReference type="Proteomes" id="UP001209076"/>
    </source>
</evidence>
<evidence type="ECO:0000256" key="2">
    <source>
        <dbReference type="ARBA" id="ARBA00022679"/>
    </source>
</evidence>
<gene>
    <name evidence="8" type="primary">dcm</name>
    <name evidence="8" type="ORF">N7603_04925</name>
</gene>
<dbReference type="Gene3D" id="3.90.120.10">
    <property type="entry name" value="DNA Methylase, subunit A, domain 2"/>
    <property type="match status" value="1"/>
</dbReference>
<dbReference type="PANTHER" id="PTHR46098:SF1">
    <property type="entry name" value="TRNA (CYTOSINE(38)-C(5))-METHYLTRANSFERASE"/>
    <property type="match status" value="1"/>
</dbReference>
<dbReference type="SUPFAM" id="SSF53335">
    <property type="entry name" value="S-adenosyl-L-methionine-dependent methyltransferases"/>
    <property type="match status" value="1"/>
</dbReference>
<dbReference type="PROSITE" id="PS00095">
    <property type="entry name" value="C5_MTASE_2"/>
    <property type="match status" value="1"/>
</dbReference>
<keyword evidence="1 5" id="KW-0489">Methyltransferase</keyword>
<dbReference type="PROSITE" id="PS51679">
    <property type="entry name" value="SAM_MT_C5"/>
    <property type="match status" value="1"/>
</dbReference>
<organism evidence="8 9">
    <name type="scientific">Paracholeplasma vituli</name>
    <dbReference type="NCBI Taxonomy" id="69473"/>
    <lineage>
        <taxon>Bacteria</taxon>
        <taxon>Bacillati</taxon>
        <taxon>Mycoplasmatota</taxon>
        <taxon>Mollicutes</taxon>
        <taxon>Acholeplasmatales</taxon>
        <taxon>Acholeplasmataceae</taxon>
        <taxon>Paracholeplasma</taxon>
    </lineage>
</organism>
<dbReference type="InterPro" id="IPR018117">
    <property type="entry name" value="C5_DNA_meth_AS"/>
</dbReference>
<keyword evidence="2 5" id="KW-0808">Transferase</keyword>
<dbReference type="NCBIfam" id="TIGR00675">
    <property type="entry name" value="dcm"/>
    <property type="match status" value="1"/>
</dbReference>
<comment type="similarity">
    <text evidence="5 6">Belongs to the class I-like SAM-binding methyltransferase superfamily. C5-methyltransferase family.</text>
</comment>
<dbReference type="EMBL" id="JAOEGN010000007">
    <property type="protein sequence ID" value="MCU0104994.1"/>
    <property type="molecule type" value="Genomic_DNA"/>
</dbReference>
<evidence type="ECO:0000313" key="8">
    <source>
        <dbReference type="EMBL" id="MCU0104994.1"/>
    </source>
</evidence>
<evidence type="ECO:0000256" key="6">
    <source>
        <dbReference type="RuleBase" id="RU000416"/>
    </source>
</evidence>
<keyword evidence="9" id="KW-1185">Reference proteome</keyword>
<dbReference type="EC" id="2.1.1.37" evidence="7"/>
<dbReference type="InterPro" id="IPR029063">
    <property type="entry name" value="SAM-dependent_MTases_sf"/>
</dbReference>
<proteinExistence type="inferred from homology"/>
<dbReference type="PRINTS" id="PR00105">
    <property type="entry name" value="C5METTRFRASE"/>
</dbReference>
<evidence type="ECO:0000256" key="4">
    <source>
        <dbReference type="ARBA" id="ARBA00022747"/>
    </source>
</evidence>
<accession>A0ABT2PVM0</accession>
<dbReference type="GO" id="GO:0003886">
    <property type="term" value="F:DNA (cytosine-5-)-methyltransferase activity"/>
    <property type="evidence" value="ECO:0007669"/>
    <property type="project" value="UniProtKB-EC"/>
</dbReference>
<dbReference type="Pfam" id="PF00145">
    <property type="entry name" value="DNA_methylase"/>
    <property type="match status" value="1"/>
</dbReference>
<dbReference type="GO" id="GO:0032259">
    <property type="term" value="P:methylation"/>
    <property type="evidence" value="ECO:0007669"/>
    <property type="project" value="UniProtKB-KW"/>
</dbReference>
<evidence type="ECO:0000256" key="7">
    <source>
        <dbReference type="RuleBase" id="RU000417"/>
    </source>
</evidence>
<keyword evidence="4" id="KW-0680">Restriction system</keyword>
<dbReference type="InterPro" id="IPR001525">
    <property type="entry name" value="C5_MeTfrase"/>
</dbReference>
<sequence length="358" mass="40610">MAIKHLELFAGIGGFRQAFELFSRDFNIPVLSVGYSEIEPNAVKTYKSNFDTSDEIEIGDIVRFVDENDLSRKLPNFDILTGGFPCQSFSMMGKQKGFDDLRGNVFFKIGPIITEKKPKIVLLENVRNIKSHNKGETFQTVINYIKQCGYPYIYHDVFNTSNFGLAQKRNRIFILALRENPGESFKFNEEVVKRAFLELKKNISIEFQTSTLDVLEINVNSKYFLSETIKPTILAHGSKNFKSNSTINSLIAKPLTATMVKMHRACQDNYFSQDFIVSRNLEMASITNTPENNLVKEKIRKLTPKEAFMLQGFSEDFFNKASLTGISDAQLYKQAGNAVSVNTVYAILNYLINAKGLI</sequence>
<evidence type="ECO:0000256" key="1">
    <source>
        <dbReference type="ARBA" id="ARBA00022603"/>
    </source>
</evidence>
<evidence type="ECO:0000256" key="5">
    <source>
        <dbReference type="PROSITE-ProRule" id="PRU01016"/>
    </source>
</evidence>
<protein>
    <recommendedName>
        <fullName evidence="7">Cytosine-specific methyltransferase</fullName>
        <ecNumber evidence="7">2.1.1.37</ecNumber>
    </recommendedName>
</protein>
<evidence type="ECO:0000256" key="3">
    <source>
        <dbReference type="ARBA" id="ARBA00022691"/>
    </source>
</evidence>
<dbReference type="Proteomes" id="UP001209076">
    <property type="component" value="Unassembled WGS sequence"/>
</dbReference>
<name>A0ABT2PVM0_9MOLU</name>
<dbReference type="PANTHER" id="PTHR46098">
    <property type="entry name" value="TRNA (CYTOSINE(38)-C(5))-METHYLTRANSFERASE"/>
    <property type="match status" value="1"/>
</dbReference>
<dbReference type="InterPro" id="IPR031303">
    <property type="entry name" value="C5_meth_CS"/>
</dbReference>
<reference evidence="9" key="1">
    <citation type="submission" date="2023-07" db="EMBL/GenBank/DDBJ databases">
        <title>Novel Mycoplasma species identified in domestic and wild animals.</title>
        <authorList>
            <person name="Volokhov D.V."/>
            <person name="Furtak V.A."/>
            <person name="Zagorodnyaya T.A."/>
        </authorList>
    </citation>
    <scope>NUCLEOTIDE SEQUENCE [LARGE SCALE GENOMIC DNA]</scope>
    <source>
        <strain evidence="9">92-19</strain>
    </source>
</reference>
<dbReference type="Gene3D" id="3.40.50.150">
    <property type="entry name" value="Vaccinia Virus protein VP39"/>
    <property type="match status" value="1"/>
</dbReference>
<dbReference type="RefSeq" id="WP_262096255.1">
    <property type="nucleotide sequence ID" value="NZ_JAOEGN010000007.1"/>
</dbReference>
<feature type="active site" evidence="5">
    <location>
        <position position="86"/>
    </location>
</feature>